<comment type="similarity">
    <text evidence="2">Belongs to the ABC transporter superfamily.</text>
</comment>
<keyword evidence="5 7" id="KW-0067">ATP-binding</keyword>
<dbReference type="NCBIfam" id="TIGR01727">
    <property type="entry name" value="oligo_HPY"/>
    <property type="match status" value="1"/>
</dbReference>
<keyword evidence="4" id="KW-0547">Nucleotide-binding</keyword>
<sequence>MSGSASPVPMALQAEDLHVSFGNARRGSLIRAVDGVSFSVRKGEIFGVIGESGSGKSTLGRCLVGLLTPSGGGVRHGGIDPFRFSRRELNRHRRKYQIVSQDPNAAFDPRMTILQSVCEPLNIAGEGTRAERREKAFEMLDRVALSPEMANRYPHEISGGQKQRANIARALMLDPNVIVCDEVVAALDVSIQADMLNLFARLQEQFGLTYVFISHDLRVVSHISDCVAVMYFGKIVEVGPAHAVMEAPLHPYTEALRSAEPEITPAGADARSRIILQGEIPSAVSPPGGCRFHTRCPRVRDVCRIQEPQQRELLPGRHVACHFAEEMLVEQERKGLSAGRNRVQDMASATQALT</sequence>
<dbReference type="Pfam" id="PF00005">
    <property type="entry name" value="ABC_tran"/>
    <property type="match status" value="1"/>
</dbReference>
<dbReference type="GO" id="GO:0015833">
    <property type="term" value="P:peptide transport"/>
    <property type="evidence" value="ECO:0007669"/>
    <property type="project" value="InterPro"/>
</dbReference>
<dbReference type="SMART" id="SM00382">
    <property type="entry name" value="AAA"/>
    <property type="match status" value="1"/>
</dbReference>
<dbReference type="GO" id="GO:0005886">
    <property type="term" value="C:plasma membrane"/>
    <property type="evidence" value="ECO:0007669"/>
    <property type="project" value="UniProtKB-SubCell"/>
</dbReference>
<evidence type="ECO:0000313" key="8">
    <source>
        <dbReference type="Proteomes" id="UP000192903"/>
    </source>
</evidence>
<reference evidence="8" key="1">
    <citation type="submission" date="2017-04" db="EMBL/GenBank/DDBJ databases">
        <authorList>
            <person name="Varghese N."/>
            <person name="Submissions S."/>
        </authorList>
    </citation>
    <scope>NUCLEOTIDE SEQUENCE [LARGE SCALE GENOMIC DNA]</scope>
    <source>
        <strain evidence="8">B4P</strain>
    </source>
</reference>
<dbReference type="PROSITE" id="PS00211">
    <property type="entry name" value="ABC_TRANSPORTER_1"/>
    <property type="match status" value="1"/>
</dbReference>
<dbReference type="GO" id="GO:0016887">
    <property type="term" value="F:ATP hydrolysis activity"/>
    <property type="evidence" value="ECO:0007669"/>
    <property type="project" value="InterPro"/>
</dbReference>
<evidence type="ECO:0000256" key="1">
    <source>
        <dbReference type="ARBA" id="ARBA00004417"/>
    </source>
</evidence>
<dbReference type="GO" id="GO:0005524">
    <property type="term" value="F:ATP binding"/>
    <property type="evidence" value="ECO:0007669"/>
    <property type="project" value="UniProtKB-KW"/>
</dbReference>
<name>A0A1X7EJ60_9HYPH</name>
<evidence type="ECO:0000259" key="6">
    <source>
        <dbReference type="PROSITE" id="PS50893"/>
    </source>
</evidence>
<evidence type="ECO:0000256" key="4">
    <source>
        <dbReference type="ARBA" id="ARBA00022741"/>
    </source>
</evidence>
<dbReference type="InterPro" id="IPR003439">
    <property type="entry name" value="ABC_transporter-like_ATP-bd"/>
</dbReference>
<dbReference type="FunFam" id="3.40.50.300:FF:000016">
    <property type="entry name" value="Oligopeptide ABC transporter ATP-binding component"/>
    <property type="match status" value="1"/>
</dbReference>
<dbReference type="InterPro" id="IPR017871">
    <property type="entry name" value="ABC_transporter-like_CS"/>
</dbReference>
<proteinExistence type="inferred from homology"/>
<feature type="domain" description="ABC transporter" evidence="6">
    <location>
        <begin position="12"/>
        <end position="257"/>
    </location>
</feature>
<dbReference type="RefSeq" id="WP_085421669.1">
    <property type="nucleotide sequence ID" value="NZ_FXAF01000006.1"/>
</dbReference>
<dbReference type="PANTHER" id="PTHR43776">
    <property type="entry name" value="TRANSPORT ATP-BINDING PROTEIN"/>
    <property type="match status" value="1"/>
</dbReference>
<dbReference type="Gene3D" id="3.40.50.300">
    <property type="entry name" value="P-loop containing nucleotide triphosphate hydrolases"/>
    <property type="match status" value="1"/>
</dbReference>
<dbReference type="OrthoDB" id="9815712at2"/>
<dbReference type="AlphaFoldDB" id="A0A1X7EJ60"/>
<gene>
    <name evidence="7" type="ORF">SAMN02982989_1353</name>
</gene>
<evidence type="ECO:0000313" key="7">
    <source>
        <dbReference type="EMBL" id="SMF34688.1"/>
    </source>
</evidence>
<dbReference type="Proteomes" id="UP000192903">
    <property type="component" value="Unassembled WGS sequence"/>
</dbReference>
<keyword evidence="8" id="KW-1185">Reference proteome</keyword>
<dbReference type="EMBL" id="FXAF01000006">
    <property type="protein sequence ID" value="SMF34688.1"/>
    <property type="molecule type" value="Genomic_DNA"/>
</dbReference>
<dbReference type="PROSITE" id="PS50893">
    <property type="entry name" value="ABC_TRANSPORTER_2"/>
    <property type="match status" value="1"/>
</dbReference>
<dbReference type="InterPro" id="IPR050319">
    <property type="entry name" value="ABC_transp_ATP-bind"/>
</dbReference>
<evidence type="ECO:0000256" key="3">
    <source>
        <dbReference type="ARBA" id="ARBA00022448"/>
    </source>
</evidence>
<dbReference type="InterPro" id="IPR013563">
    <property type="entry name" value="Oligopep_ABC_C"/>
</dbReference>
<protein>
    <submittedName>
        <fullName evidence="7">Oligopeptide transport system ATP-binding protein</fullName>
    </submittedName>
</protein>
<dbReference type="Pfam" id="PF08352">
    <property type="entry name" value="oligo_HPY"/>
    <property type="match status" value="1"/>
</dbReference>
<dbReference type="PANTHER" id="PTHR43776:SF7">
    <property type="entry name" value="D,D-DIPEPTIDE TRANSPORT ATP-BINDING PROTEIN DDPF-RELATED"/>
    <property type="match status" value="1"/>
</dbReference>
<comment type="subcellular location">
    <subcellularLocation>
        <location evidence="1">Cell inner membrane</location>
        <topology evidence="1">Peripheral membrane protein</topology>
    </subcellularLocation>
</comment>
<evidence type="ECO:0000256" key="5">
    <source>
        <dbReference type="ARBA" id="ARBA00022840"/>
    </source>
</evidence>
<dbReference type="InterPro" id="IPR003593">
    <property type="entry name" value="AAA+_ATPase"/>
</dbReference>
<evidence type="ECO:0000256" key="2">
    <source>
        <dbReference type="ARBA" id="ARBA00005417"/>
    </source>
</evidence>
<organism evidence="7 8">
    <name type="scientific">Xaviernesmea oryzae</name>
    <dbReference type="NCBI Taxonomy" id="464029"/>
    <lineage>
        <taxon>Bacteria</taxon>
        <taxon>Pseudomonadati</taxon>
        <taxon>Pseudomonadota</taxon>
        <taxon>Alphaproteobacteria</taxon>
        <taxon>Hyphomicrobiales</taxon>
        <taxon>Rhizobiaceae</taxon>
        <taxon>Rhizobium/Agrobacterium group</taxon>
        <taxon>Xaviernesmea</taxon>
    </lineage>
</organism>
<dbReference type="STRING" id="464029.SAMN02982989_1353"/>
<dbReference type="GO" id="GO:0055085">
    <property type="term" value="P:transmembrane transport"/>
    <property type="evidence" value="ECO:0007669"/>
    <property type="project" value="UniProtKB-ARBA"/>
</dbReference>
<keyword evidence="3" id="KW-0813">Transport</keyword>
<dbReference type="InterPro" id="IPR027417">
    <property type="entry name" value="P-loop_NTPase"/>
</dbReference>
<dbReference type="SUPFAM" id="SSF52540">
    <property type="entry name" value="P-loop containing nucleoside triphosphate hydrolases"/>
    <property type="match status" value="1"/>
</dbReference>
<dbReference type="CDD" id="cd03257">
    <property type="entry name" value="ABC_NikE_OppD_transporters"/>
    <property type="match status" value="1"/>
</dbReference>
<accession>A0A1X7EJ60</accession>